<feature type="domain" description="CRISPR-associated protein Cas6-like N-terminal" evidence="2">
    <location>
        <begin position="1"/>
        <end position="139"/>
    </location>
</feature>
<dbReference type="Gene3D" id="3.30.70.1890">
    <property type="match status" value="1"/>
</dbReference>
<keyword evidence="4" id="KW-1185">Reference proteome</keyword>
<reference evidence="3 4" key="1">
    <citation type="submission" date="2019-08" db="EMBL/GenBank/DDBJ databases">
        <title>Complete genome sequence of Candidatus Uab amorphum.</title>
        <authorList>
            <person name="Shiratori T."/>
            <person name="Suzuki S."/>
            <person name="Kakizawa Y."/>
            <person name="Ishida K."/>
        </authorList>
    </citation>
    <scope>NUCLEOTIDE SEQUENCE [LARGE SCALE GENOMIC DNA]</scope>
    <source>
        <strain evidence="3 4">SRT547</strain>
    </source>
</reference>
<dbReference type="InterPro" id="IPR045648">
    <property type="entry name" value="CRISPR-assoc_Cas6-like_N"/>
</dbReference>
<dbReference type="Proteomes" id="UP000326354">
    <property type="component" value="Chromosome"/>
</dbReference>
<sequence>MPASMVLHVKPTDHCPATKVDGGIAITSLGKILYKYMKDMQVPAPEQLIKNYTFSPLYLGERSPRVFNIDTKKGTLCWFRLSSLEEQVSSSLFNHLYQDIITNQIPTIKSKNMDFEVVRAIATPSSKHPWVNAVSLDSLISENNKDDDEALIDFVSSTLFVDNNTFMPLPIPKLVYENLGASWNRIVPQHRIDESIISEIANNVVIVLFKNLCTSIQSVSSETLRVGFVGKVRFRLISKDPQLLRYFNLLSDIAFYVGLGKDTNMGCGMVRRIPRSKWALQRDLLK</sequence>
<dbReference type="Pfam" id="PF10040">
    <property type="entry name" value="CRISPR_Cas6"/>
    <property type="match status" value="1"/>
</dbReference>
<name>A0A5S9ITV8_UABAM</name>
<evidence type="ECO:0000259" key="1">
    <source>
        <dbReference type="Pfam" id="PF10040"/>
    </source>
</evidence>
<dbReference type="InterPro" id="IPR045747">
    <property type="entry name" value="CRISPR-assoc_prot_Cas6_N_sf"/>
</dbReference>
<gene>
    <name evidence="3" type="ORF">UABAM_06269</name>
</gene>
<dbReference type="AlphaFoldDB" id="A0A5S9ITV8"/>
<dbReference type="Pfam" id="PF19308">
    <property type="entry name" value="CRISPR_Cas6_N"/>
    <property type="match status" value="1"/>
</dbReference>
<accession>A0A5S9ITV8</accession>
<feature type="domain" description="CRISPR-associated protein Cas6 C-terminal" evidence="1">
    <location>
        <begin position="152"/>
        <end position="270"/>
    </location>
</feature>
<evidence type="ECO:0000259" key="2">
    <source>
        <dbReference type="Pfam" id="PF19308"/>
    </source>
</evidence>
<organism evidence="3 4">
    <name type="scientific">Uabimicrobium amorphum</name>
    <dbReference type="NCBI Taxonomy" id="2596890"/>
    <lineage>
        <taxon>Bacteria</taxon>
        <taxon>Pseudomonadati</taxon>
        <taxon>Planctomycetota</taxon>
        <taxon>Candidatus Uabimicrobiia</taxon>
        <taxon>Candidatus Uabimicrobiales</taxon>
        <taxon>Candidatus Uabimicrobiaceae</taxon>
        <taxon>Candidatus Uabimicrobium</taxon>
    </lineage>
</organism>
<dbReference type="Gene3D" id="3.30.70.1900">
    <property type="match status" value="1"/>
</dbReference>
<dbReference type="KEGG" id="uam:UABAM_06269"/>
<evidence type="ECO:0000313" key="3">
    <source>
        <dbReference type="EMBL" id="BBM87854.1"/>
    </source>
</evidence>
<dbReference type="OrthoDB" id="3469084at2"/>
<protein>
    <submittedName>
        <fullName evidence="3">CRISPR-associated endoribonuclease Cas6</fullName>
    </submittedName>
</protein>
<evidence type="ECO:0000313" key="4">
    <source>
        <dbReference type="Proteomes" id="UP000326354"/>
    </source>
</evidence>
<dbReference type="InterPro" id="IPR019267">
    <property type="entry name" value="CRISPR-assoc_Cas6_C"/>
</dbReference>
<dbReference type="RefSeq" id="WP_151971847.1">
    <property type="nucleotide sequence ID" value="NZ_AP019860.1"/>
</dbReference>
<dbReference type="CDD" id="cd21141">
    <property type="entry name" value="Cas6_III-like"/>
    <property type="match status" value="1"/>
</dbReference>
<proteinExistence type="predicted"/>
<dbReference type="EMBL" id="AP019860">
    <property type="protein sequence ID" value="BBM87854.1"/>
    <property type="molecule type" value="Genomic_DNA"/>
</dbReference>